<dbReference type="Gene3D" id="3.20.20.120">
    <property type="entry name" value="Enolase-like C-terminal domain"/>
    <property type="match status" value="1"/>
</dbReference>
<dbReference type="PANTHER" id="PTHR48080">
    <property type="entry name" value="D-GALACTONATE DEHYDRATASE-RELATED"/>
    <property type="match status" value="1"/>
</dbReference>
<evidence type="ECO:0000256" key="1">
    <source>
        <dbReference type="ARBA" id="ARBA00023239"/>
    </source>
</evidence>
<dbReference type="InterPro" id="IPR029065">
    <property type="entry name" value="Enolase_C-like"/>
</dbReference>
<evidence type="ECO:0000259" key="2">
    <source>
        <dbReference type="SMART" id="SM00922"/>
    </source>
</evidence>
<dbReference type="EMBL" id="QZCW01000002">
    <property type="protein sequence ID" value="MCW5321746.1"/>
    <property type="molecule type" value="Genomic_DNA"/>
</dbReference>
<protein>
    <submittedName>
        <fullName evidence="3">Mandelate racemase/muconate lactonizing enzyme family protein</fullName>
    </submittedName>
</protein>
<dbReference type="InterPro" id="IPR013341">
    <property type="entry name" value="Mandelate_racemase_N_dom"/>
</dbReference>
<dbReference type="Gene3D" id="3.30.390.10">
    <property type="entry name" value="Enolase-like, N-terminal domain"/>
    <property type="match status" value="1"/>
</dbReference>
<comment type="caution">
    <text evidence="3">The sequence shown here is derived from an EMBL/GenBank/DDBJ whole genome shotgun (WGS) entry which is preliminary data.</text>
</comment>
<dbReference type="Pfam" id="PF02746">
    <property type="entry name" value="MR_MLE_N"/>
    <property type="match status" value="1"/>
</dbReference>
<dbReference type="SUPFAM" id="SSF51604">
    <property type="entry name" value="Enolase C-terminal domain-like"/>
    <property type="match status" value="1"/>
</dbReference>
<sequence length="376" mass="41207">MPMKLARIQTHILRYPDPNDLHRERMTVLARLETGDGTVGWGEAIAMWPEACRATVLLIEEGFAPLLLQAGDVTPEQCWRKMREHSWWYGEGGIACFALSAVDMALWDIQGKMEGRPLSALWGRVHERLPANASCHVNKASLSACIDEALGFFSAGFRSVKLGLGKKSLSTVGHDPESSIALVAGLRREAGGDAEILVDVGNGLRWDALTAIDTVRRMAEHRIGWIEEPFYPTHWQDYRALKRALSVPIASGEREWTVSGYQRLIDSSTVDVVGVDPARAEGITGFREIDRRVGAAGLTVNAHAWSTAITTAASLHLSLASANARLLELKPFPVAVQQELVAEPVRQMDGFTSPLNGPGLGVEVDEAVVRRLRYTV</sequence>
<accession>A0ABT3KTX4</accession>
<feature type="domain" description="Mandelate racemase/muconate lactonizing enzyme C-terminal" evidence="2">
    <location>
        <begin position="142"/>
        <end position="248"/>
    </location>
</feature>
<dbReference type="InterPro" id="IPR034593">
    <property type="entry name" value="DgoD-like"/>
</dbReference>
<dbReference type="PANTHER" id="PTHR48080:SF2">
    <property type="entry name" value="D-GALACTONATE DEHYDRATASE"/>
    <property type="match status" value="1"/>
</dbReference>
<dbReference type="Proteomes" id="UP001208935">
    <property type="component" value="Unassembled WGS sequence"/>
</dbReference>
<dbReference type="InterPro" id="IPR036849">
    <property type="entry name" value="Enolase-like_C_sf"/>
</dbReference>
<dbReference type="SFLD" id="SFLDG00179">
    <property type="entry name" value="mandelate_racemase"/>
    <property type="match status" value="1"/>
</dbReference>
<dbReference type="InterPro" id="IPR029017">
    <property type="entry name" value="Enolase-like_N"/>
</dbReference>
<keyword evidence="1" id="KW-0456">Lyase</keyword>
<organism evidence="3 4">
    <name type="scientific">Verminephrobacter aporrectodeae subsp. tuberculatae</name>
    <dbReference type="NCBI Taxonomy" id="1110392"/>
    <lineage>
        <taxon>Bacteria</taxon>
        <taxon>Pseudomonadati</taxon>
        <taxon>Pseudomonadota</taxon>
        <taxon>Betaproteobacteria</taxon>
        <taxon>Burkholderiales</taxon>
        <taxon>Comamonadaceae</taxon>
        <taxon>Verminephrobacter</taxon>
    </lineage>
</organism>
<dbReference type="CDD" id="cd03316">
    <property type="entry name" value="MR_like"/>
    <property type="match status" value="1"/>
</dbReference>
<dbReference type="Pfam" id="PF13378">
    <property type="entry name" value="MR_MLE_C"/>
    <property type="match status" value="1"/>
</dbReference>
<name>A0ABT3KTX4_9BURK</name>
<proteinExistence type="predicted"/>
<reference evidence="4" key="1">
    <citation type="submission" date="2023-07" db="EMBL/GenBank/DDBJ databases">
        <title>Verminephrobacter genomes.</title>
        <authorList>
            <person name="Lund M.B."/>
        </authorList>
    </citation>
    <scope>NUCLEOTIDE SEQUENCE [LARGE SCALE GENOMIC DNA]</scope>
    <source>
        <strain evidence="4">AtM5-05</strain>
    </source>
</reference>
<evidence type="ECO:0000313" key="3">
    <source>
        <dbReference type="EMBL" id="MCW5321746.1"/>
    </source>
</evidence>
<keyword evidence="4" id="KW-1185">Reference proteome</keyword>
<dbReference type="InterPro" id="IPR013342">
    <property type="entry name" value="Mandelate_racemase_C"/>
</dbReference>
<gene>
    <name evidence="3" type="ORF">D5039_11455</name>
</gene>
<evidence type="ECO:0000313" key="4">
    <source>
        <dbReference type="Proteomes" id="UP001208935"/>
    </source>
</evidence>
<dbReference type="SMART" id="SM00922">
    <property type="entry name" value="MR_MLE"/>
    <property type="match status" value="1"/>
</dbReference>
<dbReference type="SFLD" id="SFLDS00001">
    <property type="entry name" value="Enolase"/>
    <property type="match status" value="1"/>
</dbReference>
<dbReference type="SUPFAM" id="SSF54826">
    <property type="entry name" value="Enolase N-terminal domain-like"/>
    <property type="match status" value="1"/>
</dbReference>